<name>G7IKD4_MEDTR</name>
<dbReference type="InterPro" id="IPR036047">
    <property type="entry name" value="F-box-like_dom_sf"/>
</dbReference>
<organism evidence="2 4">
    <name type="scientific">Medicago truncatula</name>
    <name type="common">Barrel medic</name>
    <name type="synonym">Medicago tribuloides</name>
    <dbReference type="NCBI Taxonomy" id="3880"/>
    <lineage>
        <taxon>Eukaryota</taxon>
        <taxon>Viridiplantae</taxon>
        <taxon>Streptophyta</taxon>
        <taxon>Embryophyta</taxon>
        <taxon>Tracheophyta</taxon>
        <taxon>Spermatophyta</taxon>
        <taxon>Magnoliopsida</taxon>
        <taxon>eudicotyledons</taxon>
        <taxon>Gunneridae</taxon>
        <taxon>Pentapetalae</taxon>
        <taxon>rosids</taxon>
        <taxon>fabids</taxon>
        <taxon>Fabales</taxon>
        <taxon>Fabaceae</taxon>
        <taxon>Papilionoideae</taxon>
        <taxon>50 kb inversion clade</taxon>
        <taxon>NPAAA clade</taxon>
        <taxon>Hologalegina</taxon>
        <taxon>IRL clade</taxon>
        <taxon>Trifolieae</taxon>
        <taxon>Medicago</taxon>
    </lineage>
</organism>
<dbReference type="PANTHER" id="PTHR31672">
    <property type="entry name" value="BNACNNG10540D PROTEIN"/>
    <property type="match status" value="1"/>
</dbReference>
<dbReference type="InterPro" id="IPR013187">
    <property type="entry name" value="F-box-assoc_dom_typ3"/>
</dbReference>
<protein>
    <submittedName>
        <fullName evidence="2">F-box protein interaction domain protein</fullName>
    </submittedName>
</protein>
<dbReference type="OMA" id="CVAIEEN"/>
<dbReference type="Pfam" id="PF08268">
    <property type="entry name" value="FBA_3"/>
    <property type="match status" value="1"/>
</dbReference>
<dbReference type="SMART" id="SM00256">
    <property type="entry name" value="FBOX"/>
    <property type="match status" value="1"/>
</dbReference>
<sequence length="428" mass="49274">MRSGVESIRNKVRGRRSITAHLFFKSIEDASGGDEVELNKGELSVIHKLRFHSLIHPCARPAPPRSQMVSRTTVTKSRRSNPTLPFDLVEDILYRLPVKSLAQFKSVSKSWKSLISDSNFTKKNLRVSTTSHRLLFPKLTKGQYIFNACTLSSLITTKGTATAMQHPLNIRKFDKIRGSCHGILCLELHQRFAILWNPFINKYASLPPLEIPWSNTIYSCFGYDHSTDSYKVAAFIKWMPNSEIYKTYVHTMGTTSWRMIQDFPCTPYLKSGKFVSWTFNWLAYKDKYSVSSLLVVSLHLENESYGEILQPDYGSVDVLSISLWVLRDCLSILSNSNTFSDVWLMKEYGNQDSWTRLFRVPYMGGVGSDPYTKALYVYEDDQVLLEYMMKLVVYNSRDGTFKTLKIQRRRDWMIPEVCQESLISPCAE</sequence>
<dbReference type="Proteomes" id="UP000002051">
    <property type="component" value="Chromosome 2"/>
</dbReference>
<dbReference type="InterPro" id="IPR001810">
    <property type="entry name" value="F-box_dom"/>
</dbReference>
<keyword evidence="4" id="KW-1185">Reference proteome</keyword>
<dbReference type="AlphaFoldDB" id="G7IKD4"/>
<gene>
    <name evidence="2" type="ordered locus">MTR_2g021210</name>
</gene>
<proteinExistence type="predicted"/>
<dbReference type="SUPFAM" id="SSF81383">
    <property type="entry name" value="F-box domain"/>
    <property type="match status" value="1"/>
</dbReference>
<evidence type="ECO:0000313" key="4">
    <source>
        <dbReference type="Proteomes" id="UP000002051"/>
    </source>
</evidence>
<evidence type="ECO:0000259" key="1">
    <source>
        <dbReference type="PROSITE" id="PS50181"/>
    </source>
</evidence>
<feature type="domain" description="F-box" evidence="1">
    <location>
        <begin position="78"/>
        <end position="125"/>
    </location>
</feature>
<dbReference type="STRING" id="3880.G7IKD4"/>
<dbReference type="EMBL" id="CM001218">
    <property type="protein sequence ID" value="AES64340.1"/>
    <property type="molecule type" value="Genomic_DNA"/>
</dbReference>
<dbReference type="eggNOG" id="ENOG502QUVH">
    <property type="taxonomic scope" value="Eukaryota"/>
</dbReference>
<evidence type="ECO:0000313" key="3">
    <source>
        <dbReference type="EnsemblPlants" id="AES64340"/>
    </source>
</evidence>
<reference evidence="2 4" key="1">
    <citation type="journal article" date="2011" name="Nature">
        <title>The Medicago genome provides insight into the evolution of rhizobial symbioses.</title>
        <authorList>
            <person name="Young N.D."/>
            <person name="Debelle F."/>
            <person name="Oldroyd G.E."/>
            <person name="Geurts R."/>
            <person name="Cannon S.B."/>
            <person name="Udvardi M.K."/>
            <person name="Benedito V.A."/>
            <person name="Mayer K.F."/>
            <person name="Gouzy J."/>
            <person name="Schoof H."/>
            <person name="Van de Peer Y."/>
            <person name="Proost S."/>
            <person name="Cook D.R."/>
            <person name="Meyers B.C."/>
            <person name="Spannagl M."/>
            <person name="Cheung F."/>
            <person name="De Mita S."/>
            <person name="Krishnakumar V."/>
            <person name="Gundlach H."/>
            <person name="Zhou S."/>
            <person name="Mudge J."/>
            <person name="Bharti A.K."/>
            <person name="Murray J.D."/>
            <person name="Naoumkina M.A."/>
            <person name="Rosen B."/>
            <person name="Silverstein K.A."/>
            <person name="Tang H."/>
            <person name="Rombauts S."/>
            <person name="Zhao P.X."/>
            <person name="Zhou P."/>
            <person name="Barbe V."/>
            <person name="Bardou P."/>
            <person name="Bechner M."/>
            <person name="Bellec A."/>
            <person name="Berger A."/>
            <person name="Berges H."/>
            <person name="Bidwell S."/>
            <person name="Bisseling T."/>
            <person name="Choisne N."/>
            <person name="Couloux A."/>
            <person name="Denny R."/>
            <person name="Deshpande S."/>
            <person name="Dai X."/>
            <person name="Doyle J.J."/>
            <person name="Dudez A.M."/>
            <person name="Farmer A.D."/>
            <person name="Fouteau S."/>
            <person name="Franken C."/>
            <person name="Gibelin C."/>
            <person name="Gish J."/>
            <person name="Goldstein S."/>
            <person name="Gonzalez A.J."/>
            <person name="Green P.J."/>
            <person name="Hallab A."/>
            <person name="Hartog M."/>
            <person name="Hua A."/>
            <person name="Humphray S.J."/>
            <person name="Jeong D.H."/>
            <person name="Jing Y."/>
            <person name="Jocker A."/>
            <person name="Kenton S.M."/>
            <person name="Kim D.J."/>
            <person name="Klee K."/>
            <person name="Lai H."/>
            <person name="Lang C."/>
            <person name="Lin S."/>
            <person name="Macmil S.L."/>
            <person name="Magdelenat G."/>
            <person name="Matthews L."/>
            <person name="McCorrison J."/>
            <person name="Monaghan E.L."/>
            <person name="Mun J.H."/>
            <person name="Najar F.Z."/>
            <person name="Nicholson C."/>
            <person name="Noirot C."/>
            <person name="O'Bleness M."/>
            <person name="Paule C.R."/>
            <person name="Poulain J."/>
            <person name="Prion F."/>
            <person name="Qin B."/>
            <person name="Qu C."/>
            <person name="Retzel E.F."/>
            <person name="Riddle C."/>
            <person name="Sallet E."/>
            <person name="Samain S."/>
            <person name="Samson N."/>
            <person name="Sanders I."/>
            <person name="Saurat O."/>
            <person name="Scarpelli C."/>
            <person name="Schiex T."/>
            <person name="Segurens B."/>
            <person name="Severin A.J."/>
            <person name="Sherrier D.J."/>
            <person name="Shi R."/>
            <person name="Sims S."/>
            <person name="Singer S.R."/>
            <person name="Sinharoy S."/>
            <person name="Sterck L."/>
            <person name="Viollet A."/>
            <person name="Wang B.B."/>
            <person name="Wang K."/>
            <person name="Wang M."/>
            <person name="Wang X."/>
            <person name="Warfsmann J."/>
            <person name="Weissenbach J."/>
            <person name="White D.D."/>
            <person name="White J.D."/>
            <person name="Wiley G.B."/>
            <person name="Wincker P."/>
            <person name="Xing Y."/>
            <person name="Yang L."/>
            <person name="Yao Z."/>
            <person name="Ying F."/>
            <person name="Zhai J."/>
            <person name="Zhou L."/>
            <person name="Zuber A."/>
            <person name="Denarie J."/>
            <person name="Dixon R.A."/>
            <person name="May G.D."/>
            <person name="Schwartz D.C."/>
            <person name="Rogers J."/>
            <person name="Quetier F."/>
            <person name="Town C.D."/>
            <person name="Roe B.A."/>
        </authorList>
    </citation>
    <scope>NUCLEOTIDE SEQUENCE [LARGE SCALE GENOMIC DNA]</scope>
    <source>
        <strain evidence="2">A17</strain>
        <strain evidence="3 4">cv. Jemalong A17</strain>
    </source>
</reference>
<reference evidence="2 4" key="2">
    <citation type="journal article" date="2014" name="BMC Genomics">
        <title>An improved genome release (version Mt4.0) for the model legume Medicago truncatula.</title>
        <authorList>
            <person name="Tang H."/>
            <person name="Krishnakumar V."/>
            <person name="Bidwell S."/>
            <person name="Rosen B."/>
            <person name="Chan A."/>
            <person name="Zhou S."/>
            <person name="Gentzbittel L."/>
            <person name="Childs K.L."/>
            <person name="Yandell M."/>
            <person name="Gundlach H."/>
            <person name="Mayer K.F."/>
            <person name="Schwartz D.C."/>
            <person name="Town C.D."/>
        </authorList>
    </citation>
    <scope>GENOME REANNOTATION</scope>
    <source>
        <strain evidence="3 4">cv. Jemalong A17</strain>
    </source>
</reference>
<dbReference type="HOGENOM" id="CLU_027176_1_4_1"/>
<dbReference type="NCBIfam" id="TIGR01640">
    <property type="entry name" value="F_box_assoc_1"/>
    <property type="match status" value="1"/>
</dbReference>
<accession>G7IKD4</accession>
<dbReference type="CDD" id="cd22157">
    <property type="entry name" value="F-box_AtFBW1-like"/>
    <property type="match status" value="1"/>
</dbReference>
<reference evidence="3" key="3">
    <citation type="submission" date="2015-04" db="UniProtKB">
        <authorList>
            <consortium name="EnsemblPlants"/>
        </authorList>
    </citation>
    <scope>IDENTIFICATION</scope>
    <source>
        <strain evidence="3">cv. Jemalong A17</strain>
    </source>
</reference>
<evidence type="ECO:0000313" key="2">
    <source>
        <dbReference type="EMBL" id="AES64340.1"/>
    </source>
</evidence>
<dbReference type="InterPro" id="IPR017451">
    <property type="entry name" value="F-box-assoc_interact_dom"/>
</dbReference>
<dbReference type="PaxDb" id="3880-AES64340"/>
<dbReference type="InterPro" id="IPR050796">
    <property type="entry name" value="SCF_F-box_component"/>
</dbReference>
<dbReference type="EnsemblPlants" id="AES64340">
    <property type="protein sequence ID" value="AES64340"/>
    <property type="gene ID" value="MTR_2g021210"/>
</dbReference>
<dbReference type="PROSITE" id="PS50181">
    <property type="entry name" value="FBOX"/>
    <property type="match status" value="1"/>
</dbReference>
<dbReference type="Pfam" id="PF00646">
    <property type="entry name" value="F-box"/>
    <property type="match status" value="1"/>
</dbReference>
<dbReference type="Gene3D" id="1.20.1280.50">
    <property type="match status" value="1"/>
</dbReference>
<dbReference type="PANTHER" id="PTHR31672:SF10">
    <property type="entry name" value="F-BOX DOMAIN-CONTAINING PROTEIN"/>
    <property type="match status" value="1"/>
</dbReference>